<name>A0A4Q2SJJ0_9ACTN</name>
<proteinExistence type="predicted"/>
<accession>A0A4Q2SJJ0</accession>
<dbReference type="Proteomes" id="UP000291101">
    <property type="component" value="Unassembled WGS sequence"/>
</dbReference>
<reference evidence="2 3" key="1">
    <citation type="submission" date="2019-01" db="EMBL/GenBank/DDBJ databases">
        <title>Novel species of Nocardioides.</title>
        <authorList>
            <person name="Liu Q."/>
            <person name="X Y.-H."/>
        </authorList>
    </citation>
    <scope>NUCLEOTIDE SEQUENCE [LARGE SCALE GENOMIC DNA]</scope>
    <source>
        <strain evidence="2 3">HLT2-9</strain>
    </source>
</reference>
<protein>
    <submittedName>
        <fullName evidence="2">Protein serine/threonine phosphatase 2C family protein</fullName>
    </submittedName>
</protein>
<keyword evidence="3" id="KW-1185">Reference proteome</keyword>
<dbReference type="SUPFAM" id="SSF81606">
    <property type="entry name" value="PP2C-like"/>
    <property type="match status" value="1"/>
</dbReference>
<dbReference type="PROSITE" id="PS51746">
    <property type="entry name" value="PPM_2"/>
    <property type="match status" value="1"/>
</dbReference>
<evidence type="ECO:0000259" key="1">
    <source>
        <dbReference type="PROSITE" id="PS51746"/>
    </source>
</evidence>
<organism evidence="2 3">
    <name type="scientific">Nocardioides zhouii</name>
    <dbReference type="NCBI Taxonomy" id="1168729"/>
    <lineage>
        <taxon>Bacteria</taxon>
        <taxon>Bacillati</taxon>
        <taxon>Actinomycetota</taxon>
        <taxon>Actinomycetes</taxon>
        <taxon>Propionibacteriales</taxon>
        <taxon>Nocardioidaceae</taxon>
        <taxon>Nocardioides</taxon>
    </lineage>
</organism>
<dbReference type="AlphaFoldDB" id="A0A4Q2SJJ0"/>
<sequence length="266" mass="28226">MTWRPRGRRRDQQVGAASLDSRSQLGYVVRAGSTIGIRRTNQDRVLLAHPIVAVADGVGGSVRGDAAAQVSLGRIAIDSAYAQPDEDPAQTVRGLVRGADAEAQKAARAFGAVESSSTLALLHLSRPEEATDDVVLLTVAWVGDSPVLVADQHGVEQLTIPHTDAPSGHASEGYALLRALGGTDATPDVTTRLVAPPCRVVLATDGLLDVPREVIEAVLLDLELDTDRCLEELLDLVRDVRVSDNTTIAVVDLVRSEERTILTGLL</sequence>
<dbReference type="EMBL" id="SDWV01000021">
    <property type="protein sequence ID" value="RYC05735.1"/>
    <property type="molecule type" value="Genomic_DNA"/>
</dbReference>
<feature type="domain" description="PPM-type phosphatase" evidence="1">
    <location>
        <begin position="28"/>
        <end position="253"/>
    </location>
</feature>
<dbReference type="Gene3D" id="3.60.40.10">
    <property type="entry name" value="PPM-type phosphatase domain"/>
    <property type="match status" value="1"/>
</dbReference>
<dbReference type="SMART" id="SM00332">
    <property type="entry name" value="PP2Cc"/>
    <property type="match status" value="1"/>
</dbReference>
<dbReference type="InterPro" id="IPR036457">
    <property type="entry name" value="PPM-type-like_dom_sf"/>
</dbReference>
<evidence type="ECO:0000313" key="3">
    <source>
        <dbReference type="Proteomes" id="UP000291101"/>
    </source>
</evidence>
<dbReference type="InterPro" id="IPR001932">
    <property type="entry name" value="PPM-type_phosphatase-like_dom"/>
</dbReference>
<gene>
    <name evidence="2" type="ORF">EUA94_17700</name>
</gene>
<dbReference type="Pfam" id="PF13672">
    <property type="entry name" value="PP2C_2"/>
    <property type="match status" value="1"/>
</dbReference>
<dbReference type="OrthoDB" id="9801841at2"/>
<comment type="caution">
    <text evidence="2">The sequence shown here is derived from an EMBL/GenBank/DDBJ whole genome shotgun (WGS) entry which is preliminary data.</text>
</comment>
<evidence type="ECO:0000313" key="2">
    <source>
        <dbReference type="EMBL" id="RYC05735.1"/>
    </source>
</evidence>
<dbReference type="CDD" id="cd00143">
    <property type="entry name" value="PP2Cc"/>
    <property type="match status" value="1"/>
</dbReference>
<dbReference type="RefSeq" id="WP_129428226.1">
    <property type="nucleotide sequence ID" value="NZ_SDWV01000021.1"/>
</dbReference>